<name>A0AAN8XSI2_HALRR</name>
<accession>A0AAN8XSI2</accession>
<comment type="caution">
    <text evidence="1">The sequence shown here is derived from an EMBL/GenBank/DDBJ whole genome shotgun (WGS) entry which is preliminary data.</text>
</comment>
<gene>
    <name evidence="1" type="ORF">SK128_007770</name>
</gene>
<dbReference type="AlphaFoldDB" id="A0AAN8XSI2"/>
<dbReference type="Proteomes" id="UP001381693">
    <property type="component" value="Unassembled WGS sequence"/>
</dbReference>
<keyword evidence="2" id="KW-1185">Reference proteome</keyword>
<sequence>SVWMGLPSQLTPFTTQEEMRTKLNNIYGEITDIGILGSPLADSPGAVTLTSPS</sequence>
<evidence type="ECO:0000313" key="1">
    <source>
        <dbReference type="EMBL" id="KAK7084913.1"/>
    </source>
</evidence>
<organism evidence="1 2">
    <name type="scientific">Halocaridina rubra</name>
    <name type="common">Hawaiian red shrimp</name>
    <dbReference type="NCBI Taxonomy" id="373956"/>
    <lineage>
        <taxon>Eukaryota</taxon>
        <taxon>Metazoa</taxon>
        <taxon>Ecdysozoa</taxon>
        <taxon>Arthropoda</taxon>
        <taxon>Crustacea</taxon>
        <taxon>Multicrustacea</taxon>
        <taxon>Malacostraca</taxon>
        <taxon>Eumalacostraca</taxon>
        <taxon>Eucarida</taxon>
        <taxon>Decapoda</taxon>
        <taxon>Pleocyemata</taxon>
        <taxon>Caridea</taxon>
        <taxon>Atyoidea</taxon>
        <taxon>Atyidae</taxon>
        <taxon>Halocaridina</taxon>
    </lineage>
</organism>
<dbReference type="EMBL" id="JAXCGZ010001945">
    <property type="protein sequence ID" value="KAK7084913.1"/>
    <property type="molecule type" value="Genomic_DNA"/>
</dbReference>
<proteinExistence type="predicted"/>
<reference evidence="1 2" key="1">
    <citation type="submission" date="2023-11" db="EMBL/GenBank/DDBJ databases">
        <title>Halocaridina rubra genome assembly.</title>
        <authorList>
            <person name="Smith C."/>
        </authorList>
    </citation>
    <scope>NUCLEOTIDE SEQUENCE [LARGE SCALE GENOMIC DNA]</scope>
    <source>
        <strain evidence="1">EP-1</strain>
        <tissue evidence="1">Whole</tissue>
    </source>
</reference>
<feature type="non-terminal residue" evidence="1">
    <location>
        <position position="1"/>
    </location>
</feature>
<evidence type="ECO:0000313" key="2">
    <source>
        <dbReference type="Proteomes" id="UP001381693"/>
    </source>
</evidence>
<protein>
    <submittedName>
        <fullName evidence="1">Uncharacterized protein</fullName>
    </submittedName>
</protein>